<dbReference type="EMBL" id="CP066308">
    <property type="protein sequence ID" value="QQE75566.1"/>
    <property type="molecule type" value="Genomic_DNA"/>
</dbReference>
<protein>
    <submittedName>
        <fullName evidence="4">N-acetylmuramoyl-L-alanine amidase</fullName>
        <ecNumber evidence="5">3.5.1.28</ecNumber>
    </submittedName>
</protein>
<dbReference type="SMART" id="SM00646">
    <property type="entry name" value="Ami_3"/>
    <property type="match status" value="1"/>
</dbReference>
<dbReference type="Pfam" id="PF10646">
    <property type="entry name" value="Germane"/>
    <property type="match status" value="1"/>
</dbReference>
<dbReference type="GO" id="GO:0030288">
    <property type="term" value="C:outer membrane-bounded periplasmic space"/>
    <property type="evidence" value="ECO:0007669"/>
    <property type="project" value="TreeGrafter"/>
</dbReference>
<dbReference type="PANTHER" id="PTHR30404:SF0">
    <property type="entry name" value="N-ACETYLMURAMOYL-L-ALANINE AMIDASE AMIC"/>
    <property type="match status" value="1"/>
</dbReference>
<evidence type="ECO:0000313" key="6">
    <source>
        <dbReference type="Proteomes" id="UP000595847"/>
    </source>
</evidence>
<evidence type="ECO:0000259" key="2">
    <source>
        <dbReference type="SMART" id="SM00646"/>
    </source>
</evidence>
<evidence type="ECO:0000313" key="5">
    <source>
        <dbReference type="EMBL" id="QUO42592.1"/>
    </source>
</evidence>
<dbReference type="SMART" id="SM00909">
    <property type="entry name" value="Germane"/>
    <property type="match status" value="1"/>
</dbReference>
<reference evidence="4 6" key="1">
    <citation type="submission" date="2020-12" db="EMBL/GenBank/DDBJ databases">
        <title>strain FJAT-54423T represents a novel species of the genus Brevibacillus.</title>
        <authorList>
            <person name="Tang R."/>
        </authorList>
    </citation>
    <scope>NUCLEOTIDE SEQUENCE [LARGE SCALE GENOMIC DNA]</scope>
    <source>
        <strain evidence="4 6">FJAT-54423</strain>
    </source>
</reference>
<dbReference type="InterPro" id="IPR050695">
    <property type="entry name" value="N-acetylmuramoyl_amidase_3"/>
</dbReference>
<dbReference type="EMBL" id="CP073708">
    <property type="protein sequence ID" value="QUO42592.1"/>
    <property type="molecule type" value="Genomic_DNA"/>
</dbReference>
<dbReference type="AlphaFoldDB" id="A0A7T5EN09"/>
<dbReference type="GO" id="GO:0009253">
    <property type="term" value="P:peptidoglycan catabolic process"/>
    <property type="evidence" value="ECO:0007669"/>
    <property type="project" value="InterPro"/>
</dbReference>
<dbReference type="InterPro" id="IPR019606">
    <property type="entry name" value="GerMN"/>
</dbReference>
<dbReference type="Pfam" id="PF01520">
    <property type="entry name" value="Amidase_3"/>
    <property type="match status" value="1"/>
</dbReference>
<evidence type="ECO:0000313" key="4">
    <source>
        <dbReference type="EMBL" id="QQE75566.1"/>
    </source>
</evidence>
<evidence type="ECO:0000313" key="7">
    <source>
        <dbReference type="Proteomes" id="UP000677234"/>
    </source>
</evidence>
<proteinExistence type="predicted"/>
<dbReference type="Proteomes" id="UP000595847">
    <property type="component" value="Chromosome"/>
</dbReference>
<dbReference type="CDD" id="cd02696">
    <property type="entry name" value="MurNAc-LAA"/>
    <property type="match status" value="1"/>
</dbReference>
<dbReference type="Proteomes" id="UP000677234">
    <property type="component" value="Chromosome"/>
</dbReference>
<dbReference type="InterPro" id="IPR002508">
    <property type="entry name" value="MurNAc-LAA_cat"/>
</dbReference>
<dbReference type="RefSeq" id="WP_198829088.1">
    <property type="nucleotide sequence ID" value="NZ_CP066308.1"/>
</dbReference>
<dbReference type="PANTHER" id="PTHR30404">
    <property type="entry name" value="N-ACETYLMURAMOYL-L-ALANINE AMIDASE"/>
    <property type="match status" value="1"/>
</dbReference>
<reference evidence="5" key="2">
    <citation type="submission" date="2021-04" db="EMBL/GenBank/DDBJ databases">
        <title>Brevibacillus composti FJAT-54423, complete genome.</title>
        <authorList>
            <person name="Tang R."/>
        </authorList>
    </citation>
    <scope>NUCLEOTIDE SEQUENCE</scope>
    <source>
        <strain evidence="5">FJAT-54424</strain>
    </source>
</reference>
<evidence type="ECO:0000259" key="3">
    <source>
        <dbReference type="SMART" id="SM00909"/>
    </source>
</evidence>
<dbReference type="KEGG" id="bcop:JD108_06580"/>
<dbReference type="EC" id="3.5.1.28" evidence="5"/>
<evidence type="ECO:0000256" key="1">
    <source>
        <dbReference type="ARBA" id="ARBA00022801"/>
    </source>
</evidence>
<name>A0A7T5EN09_9BACL</name>
<gene>
    <name evidence="4" type="ORF">JD108_06580</name>
    <name evidence="5" type="ORF">KDJ56_06260</name>
</gene>
<sequence>MKVNLPSKATSTLDKIEFALNELLSGKHEKNNLFSEIPKNTKIEKLDINGERLIIDFSEEFVDNLTNNHNVGFILDSLLGTIFQFDEIHEVEFLVNGKSLKYLDMYDFSIPFERVNVTDEGEVESNSKIVPLGNDPGVDPVIVIDPGHGGRDPGAVASDGTTEAELNLKIARLLRDYLEVELDATVYMTRDSNDYVDYVDRYSLANDVNADLFVSVHLNSVTDTRVKGTTAIYPNNHHISLSRSLAGFIHDRVISILQDYKAPYQDNRNLAVLRGTQMPAVITETGFISNSSDLRYLKTSDGQDGIAYEIYRGIQNWWLY</sequence>
<feature type="domain" description="MurNAc-LAA" evidence="2">
    <location>
        <begin position="202"/>
        <end position="315"/>
    </location>
</feature>
<keyword evidence="1 5" id="KW-0378">Hydrolase</keyword>
<keyword evidence="7" id="KW-1185">Reference proteome</keyword>
<organism evidence="4 6">
    <name type="scientific">Brevibacillus composti</name>
    <dbReference type="NCBI Taxonomy" id="2796470"/>
    <lineage>
        <taxon>Bacteria</taxon>
        <taxon>Bacillati</taxon>
        <taxon>Bacillota</taxon>
        <taxon>Bacilli</taxon>
        <taxon>Bacillales</taxon>
        <taxon>Paenibacillaceae</taxon>
        <taxon>Brevibacillus</taxon>
    </lineage>
</organism>
<dbReference type="Gene3D" id="3.40.630.40">
    <property type="entry name" value="Zn-dependent exopeptidases"/>
    <property type="match status" value="1"/>
</dbReference>
<accession>A0A7T5EN09</accession>
<feature type="domain" description="GerMN" evidence="3">
    <location>
        <begin position="16"/>
        <end position="104"/>
    </location>
</feature>
<dbReference type="GO" id="GO:0008745">
    <property type="term" value="F:N-acetylmuramoyl-L-alanine amidase activity"/>
    <property type="evidence" value="ECO:0007669"/>
    <property type="project" value="UniProtKB-EC"/>
</dbReference>
<dbReference type="SUPFAM" id="SSF53187">
    <property type="entry name" value="Zn-dependent exopeptidases"/>
    <property type="match status" value="1"/>
</dbReference>